<evidence type="ECO:0000313" key="3">
    <source>
        <dbReference type="Proteomes" id="UP000182124"/>
    </source>
</evidence>
<protein>
    <submittedName>
        <fullName evidence="2">Uncharacterized conserved protein YdeI, YjbR/CyaY-like superfamily, DUF1801 family</fullName>
    </submittedName>
</protein>
<dbReference type="RefSeq" id="WP_023576351.1">
    <property type="nucleotide sequence ID" value="NZ_CBCSBQ010000014.1"/>
</dbReference>
<dbReference type="SUPFAM" id="SSF159888">
    <property type="entry name" value="YdhG-like"/>
    <property type="match status" value="1"/>
</dbReference>
<gene>
    <name evidence="2" type="ORF">SAMN02927925_00751</name>
</gene>
<dbReference type="Pfam" id="PF08818">
    <property type="entry name" value="DUF1801"/>
    <property type="match status" value="1"/>
</dbReference>
<dbReference type="PIRSF" id="PIRSF021308">
    <property type="entry name" value="UCP021308"/>
    <property type="match status" value="1"/>
</dbReference>
<dbReference type="AlphaFoldDB" id="A0A1G4VDH7"/>
<evidence type="ECO:0000259" key="1">
    <source>
        <dbReference type="Pfam" id="PF08818"/>
    </source>
</evidence>
<dbReference type="Pfam" id="PF13376">
    <property type="entry name" value="OmdA"/>
    <property type="match status" value="1"/>
</dbReference>
<accession>A0A1G4VDH7</accession>
<feature type="domain" description="YdhG-like" evidence="1">
    <location>
        <begin position="15"/>
        <end position="112"/>
    </location>
</feature>
<name>A0A1G4VDH7_9FLAO</name>
<proteinExistence type="predicted"/>
<evidence type="ECO:0000313" key="2">
    <source>
        <dbReference type="EMBL" id="SCX05111.1"/>
    </source>
</evidence>
<dbReference type="InterPro" id="IPR014922">
    <property type="entry name" value="YdhG-like"/>
</dbReference>
<dbReference type="eggNOG" id="COG4430">
    <property type="taxonomic scope" value="Bacteria"/>
</dbReference>
<sequence length="194" mass="22643">MKEEKNPWNKTNQWPEELDFLKSLIAKTELEEMTKWGGTVYTINKKNVLGLGGFKSYVAIWFFNGVFLKDEKKVLVNANEGVTKALRQWRFSSKEELMKNEKSILDYINEAIANEKAGLAFKPEKKEEIVSELLNAEFKSDSILKKAFEAFTPYKQREFLEYVETAKQEKTKLTRIEKIKPMILEGIGLNDKYR</sequence>
<dbReference type="EMBL" id="FMTY01000002">
    <property type="protein sequence ID" value="SCX05111.1"/>
    <property type="molecule type" value="Genomic_DNA"/>
</dbReference>
<dbReference type="STRING" id="329186.SAMN02927925_00751"/>
<organism evidence="2 3">
    <name type="scientific">Flavobacterium saliperosum</name>
    <dbReference type="NCBI Taxonomy" id="329186"/>
    <lineage>
        <taxon>Bacteria</taxon>
        <taxon>Pseudomonadati</taxon>
        <taxon>Bacteroidota</taxon>
        <taxon>Flavobacteriia</taxon>
        <taxon>Flavobacteriales</taxon>
        <taxon>Flavobacteriaceae</taxon>
        <taxon>Flavobacterium</taxon>
    </lineage>
</organism>
<dbReference type="InterPro" id="IPR016786">
    <property type="entry name" value="YdeI_bac"/>
</dbReference>
<dbReference type="Proteomes" id="UP000182124">
    <property type="component" value="Unassembled WGS sequence"/>
</dbReference>
<reference evidence="2 3" key="1">
    <citation type="submission" date="2016-10" db="EMBL/GenBank/DDBJ databases">
        <authorList>
            <person name="de Groot N.N."/>
        </authorList>
    </citation>
    <scope>NUCLEOTIDE SEQUENCE [LARGE SCALE GENOMIC DNA]</scope>
    <source>
        <strain evidence="2 3">CGMCC 1.3801</strain>
    </source>
</reference>
<dbReference type="Gene3D" id="3.90.1150.200">
    <property type="match status" value="1"/>
</dbReference>